<accession>A0A1M5XIQ8</accession>
<reference evidence="1 4" key="3">
    <citation type="submission" date="2018-07" db="EMBL/GenBank/DDBJ databases">
        <title>Leeuwenhoekiella genomics.</title>
        <authorList>
            <person name="Tahon G."/>
            <person name="Willems A."/>
        </authorList>
    </citation>
    <scope>NUCLEOTIDE SEQUENCE [LARGE SCALE GENOMIC DNA]</scope>
    <source>
        <strain evidence="1 4">LMG 24856</strain>
    </source>
</reference>
<name>A0A1M5XIQ8_9FLAO</name>
<evidence type="ECO:0000313" key="3">
    <source>
        <dbReference type="Proteomes" id="UP000184240"/>
    </source>
</evidence>
<protein>
    <submittedName>
        <fullName evidence="2">UPF0271 protein</fullName>
    </submittedName>
</protein>
<dbReference type="NCBIfam" id="NF003816">
    <property type="entry name" value="PRK05406.1-5"/>
    <property type="match status" value="1"/>
</dbReference>
<dbReference type="PANTHER" id="PTHR30292">
    <property type="entry name" value="UNCHARACTERIZED PROTEIN YBGL-RELATED"/>
    <property type="match status" value="1"/>
</dbReference>
<organism evidence="2 3">
    <name type="scientific">Leeuwenhoekiella palythoae</name>
    <dbReference type="NCBI Taxonomy" id="573501"/>
    <lineage>
        <taxon>Bacteria</taxon>
        <taxon>Pseudomonadati</taxon>
        <taxon>Bacteroidota</taxon>
        <taxon>Flavobacteriia</taxon>
        <taxon>Flavobacteriales</taxon>
        <taxon>Flavobacteriaceae</taxon>
        <taxon>Leeuwenhoekiella</taxon>
    </lineage>
</organism>
<keyword evidence="4" id="KW-1185">Reference proteome</keyword>
<reference evidence="2" key="1">
    <citation type="submission" date="2016-11" db="EMBL/GenBank/DDBJ databases">
        <authorList>
            <person name="Jaros S."/>
            <person name="Januszkiewicz K."/>
            <person name="Wedrychowicz H."/>
        </authorList>
    </citation>
    <scope>NUCLEOTIDE SEQUENCE [LARGE SCALE GENOMIC DNA]</scope>
    <source>
        <strain evidence="2">DSM 19859</strain>
    </source>
</reference>
<dbReference type="SUPFAM" id="SSF88713">
    <property type="entry name" value="Glycoside hydrolase/deacetylase"/>
    <property type="match status" value="1"/>
</dbReference>
<reference evidence="3" key="2">
    <citation type="submission" date="2016-11" db="EMBL/GenBank/DDBJ databases">
        <authorList>
            <person name="Varghese N."/>
            <person name="Submissions S."/>
        </authorList>
    </citation>
    <scope>NUCLEOTIDE SEQUENCE [LARGE SCALE GENOMIC DNA]</scope>
    <source>
        <strain evidence="3">DSM 19859</strain>
    </source>
</reference>
<gene>
    <name evidence="1" type="ORF">DSM01_793</name>
    <name evidence="2" type="ORF">SAMN04487999_1499</name>
</gene>
<dbReference type="STRING" id="573501.SAMN04487999_1499"/>
<evidence type="ECO:0000313" key="4">
    <source>
        <dbReference type="Proteomes" id="UP000290037"/>
    </source>
</evidence>
<dbReference type="AlphaFoldDB" id="A0A1M5XIQ8"/>
<dbReference type="Proteomes" id="UP000184240">
    <property type="component" value="Unassembled WGS sequence"/>
</dbReference>
<dbReference type="CDD" id="cd10801">
    <property type="entry name" value="LamB_YcsF_like_1"/>
    <property type="match status" value="1"/>
</dbReference>
<evidence type="ECO:0000313" key="1">
    <source>
        <dbReference type="EMBL" id="RXG30045.1"/>
    </source>
</evidence>
<dbReference type="Proteomes" id="UP000290037">
    <property type="component" value="Unassembled WGS sequence"/>
</dbReference>
<sequence>MRTSIDLNCDLGEGIGNEAALMPLISSCNLACGGHAGDLETIDQVVQLAKQHKVGVGAHPSFPDREHFGRKEMQLSFKRLKDSVLEQIARVNQACLKHQVPLHHIKAHGALYNLCAQKKEYAEFLTEVLAEAYPEIPVYVPFDSEMARVATGKLKLLFEAFADRNYEPDGSLVSRQKDHAVITDENTLINHVLRMVQHNEIKTLDGGILKVKIDTICVHGDTPKAVELLQLLNQKLDDNQIKKTTVSCT</sequence>
<dbReference type="NCBIfam" id="NF003814">
    <property type="entry name" value="PRK05406.1-3"/>
    <property type="match status" value="1"/>
</dbReference>
<evidence type="ECO:0000313" key="2">
    <source>
        <dbReference type="EMBL" id="SHH99153.1"/>
    </source>
</evidence>
<proteinExistence type="predicted"/>
<dbReference type="EMBL" id="FQXT01000003">
    <property type="protein sequence ID" value="SHH99153.1"/>
    <property type="molecule type" value="Genomic_DNA"/>
</dbReference>
<dbReference type="InterPro" id="IPR011330">
    <property type="entry name" value="Glyco_hydro/deAcase_b/a-brl"/>
</dbReference>
<dbReference type="OrthoDB" id="9773478at2"/>
<dbReference type="EMBL" id="QOVN01000002">
    <property type="protein sequence ID" value="RXG30045.1"/>
    <property type="molecule type" value="Genomic_DNA"/>
</dbReference>
<dbReference type="RefSeq" id="WP_072981895.1">
    <property type="nucleotide sequence ID" value="NZ_FQXT01000003.1"/>
</dbReference>
<dbReference type="Pfam" id="PF03746">
    <property type="entry name" value="LamB_YcsF"/>
    <property type="match status" value="1"/>
</dbReference>
<dbReference type="GO" id="GO:0005975">
    <property type="term" value="P:carbohydrate metabolic process"/>
    <property type="evidence" value="ECO:0007669"/>
    <property type="project" value="InterPro"/>
</dbReference>
<dbReference type="InterPro" id="IPR005501">
    <property type="entry name" value="LamB/YcsF/PxpA-like"/>
</dbReference>
<dbReference type="Gene3D" id="3.20.20.370">
    <property type="entry name" value="Glycoside hydrolase/deacetylase"/>
    <property type="match status" value="1"/>
</dbReference>
<dbReference type="PANTHER" id="PTHR30292:SF0">
    <property type="entry name" value="5-OXOPROLINASE SUBUNIT A"/>
    <property type="match status" value="1"/>
</dbReference>